<evidence type="ECO:0000256" key="9">
    <source>
        <dbReference type="SAM" id="Coils"/>
    </source>
</evidence>
<evidence type="ECO:0000256" key="6">
    <source>
        <dbReference type="ARBA" id="ARBA00023163"/>
    </source>
</evidence>
<feature type="compositionally biased region" description="Polar residues" evidence="10">
    <location>
        <begin position="82"/>
        <end position="94"/>
    </location>
</feature>
<evidence type="ECO:0000256" key="2">
    <source>
        <dbReference type="ARBA" id="ARBA00004496"/>
    </source>
</evidence>
<dbReference type="FunFam" id="1.20.5.490:FF:000002">
    <property type="entry name" value="TSC22 domain family, member 1"/>
    <property type="match status" value="1"/>
</dbReference>
<evidence type="ECO:0000256" key="3">
    <source>
        <dbReference type="ARBA" id="ARBA00007908"/>
    </source>
</evidence>
<dbReference type="PANTHER" id="PTHR46745">
    <property type="entry name" value="TSC22 DOMAIN FAMILY PROTEIN 1"/>
    <property type="match status" value="1"/>
</dbReference>
<proteinExistence type="inferred from homology"/>
<dbReference type="GO" id="GO:0006357">
    <property type="term" value="P:regulation of transcription by RNA polymerase II"/>
    <property type="evidence" value="ECO:0007669"/>
    <property type="project" value="InterPro"/>
</dbReference>
<evidence type="ECO:0000256" key="5">
    <source>
        <dbReference type="ARBA" id="ARBA00023015"/>
    </source>
</evidence>
<evidence type="ECO:0000256" key="8">
    <source>
        <dbReference type="ARBA" id="ARBA00039911"/>
    </source>
</evidence>
<dbReference type="InterPro" id="IPR000580">
    <property type="entry name" value="TSC22/Bun"/>
</dbReference>
<dbReference type="GO" id="GO:0008284">
    <property type="term" value="P:positive regulation of cell population proliferation"/>
    <property type="evidence" value="ECO:0007669"/>
    <property type="project" value="TreeGrafter"/>
</dbReference>
<feature type="region of interest" description="Disordered" evidence="10">
    <location>
        <begin position="215"/>
        <end position="245"/>
    </location>
</feature>
<feature type="region of interest" description="Disordered" evidence="10">
    <location>
        <begin position="1"/>
        <end position="94"/>
    </location>
</feature>
<dbReference type="AlphaFoldDB" id="A0AAD9DR69"/>
<evidence type="ECO:0000256" key="4">
    <source>
        <dbReference type="ARBA" id="ARBA00022490"/>
    </source>
</evidence>
<name>A0AAD9DR69_9TELE</name>
<feature type="region of interest" description="Disordered" evidence="10">
    <location>
        <begin position="1164"/>
        <end position="1187"/>
    </location>
</feature>
<evidence type="ECO:0000256" key="10">
    <source>
        <dbReference type="SAM" id="MobiDB-lite"/>
    </source>
</evidence>
<feature type="compositionally biased region" description="Low complexity" evidence="10">
    <location>
        <begin position="21"/>
        <end position="61"/>
    </location>
</feature>
<reference evidence="11" key="1">
    <citation type="submission" date="2023-03" db="EMBL/GenBank/DDBJ databases">
        <title>Electrophorus voltai genome.</title>
        <authorList>
            <person name="Bian C."/>
        </authorList>
    </citation>
    <scope>NUCLEOTIDE SEQUENCE</scope>
    <source>
        <strain evidence="11">CB-2022</strain>
        <tissue evidence="11">Muscle</tissue>
    </source>
</reference>
<feature type="non-terminal residue" evidence="11">
    <location>
        <position position="1"/>
    </location>
</feature>
<dbReference type="InterPro" id="IPR047862">
    <property type="entry name" value="TSC22/BUN_CS"/>
</dbReference>
<dbReference type="CDD" id="cd21938">
    <property type="entry name" value="ZIP_TSC22D1"/>
    <property type="match status" value="1"/>
</dbReference>
<dbReference type="PANTHER" id="PTHR46745:SF1">
    <property type="entry name" value="TSC22 DOMAIN FAMILY PROTEIN 1"/>
    <property type="match status" value="1"/>
</dbReference>
<dbReference type="EMBL" id="JAROKS010000022">
    <property type="protein sequence ID" value="KAK1788852.1"/>
    <property type="molecule type" value="Genomic_DNA"/>
</dbReference>
<comment type="caution">
    <text evidence="11">The sequence shown here is derived from an EMBL/GenBank/DDBJ whole genome shotgun (WGS) entry which is preliminary data.</text>
</comment>
<accession>A0AAD9DR69</accession>
<comment type="similarity">
    <text evidence="3">Belongs to the TSC-22/Dip/Bun family.</text>
</comment>
<evidence type="ECO:0000256" key="1">
    <source>
        <dbReference type="ARBA" id="ARBA00004123"/>
    </source>
</evidence>
<keyword evidence="12" id="KW-1185">Reference proteome</keyword>
<comment type="subcellular location">
    <subcellularLocation>
        <location evidence="2">Cytoplasm</location>
    </subcellularLocation>
    <subcellularLocation>
        <location evidence="1">Nucleus</location>
    </subcellularLocation>
</comment>
<dbReference type="GO" id="GO:0005829">
    <property type="term" value="C:cytosol"/>
    <property type="evidence" value="ECO:0007669"/>
    <property type="project" value="TreeGrafter"/>
</dbReference>
<dbReference type="Pfam" id="PF01166">
    <property type="entry name" value="TSC22"/>
    <property type="match status" value="1"/>
</dbReference>
<evidence type="ECO:0000313" key="12">
    <source>
        <dbReference type="Proteomes" id="UP001239994"/>
    </source>
</evidence>
<feature type="coiled-coil region" evidence="9">
    <location>
        <begin position="1110"/>
        <end position="1144"/>
    </location>
</feature>
<evidence type="ECO:0000256" key="7">
    <source>
        <dbReference type="ARBA" id="ARBA00023242"/>
    </source>
</evidence>
<protein>
    <recommendedName>
        <fullName evidence="8">TSC22 domain family protein 1</fullName>
    </recommendedName>
</protein>
<keyword evidence="4" id="KW-0963">Cytoplasm</keyword>
<dbReference type="Proteomes" id="UP001239994">
    <property type="component" value="Unassembled WGS sequence"/>
</dbReference>
<keyword evidence="6" id="KW-0804">Transcription</keyword>
<evidence type="ECO:0000313" key="11">
    <source>
        <dbReference type="EMBL" id="KAK1788852.1"/>
    </source>
</evidence>
<feature type="compositionally biased region" description="Basic residues" evidence="10">
    <location>
        <begin position="215"/>
        <end position="229"/>
    </location>
</feature>
<dbReference type="SUPFAM" id="SSF58026">
    <property type="entry name" value="Delta-sleep-inducing peptide immunoreactive peptide"/>
    <property type="match status" value="1"/>
</dbReference>
<feature type="region of interest" description="Disordered" evidence="10">
    <location>
        <begin position="733"/>
        <end position="764"/>
    </location>
</feature>
<keyword evidence="7" id="KW-0539">Nucleus</keyword>
<dbReference type="GO" id="GO:0043066">
    <property type="term" value="P:negative regulation of apoptotic process"/>
    <property type="evidence" value="ECO:0007669"/>
    <property type="project" value="TreeGrafter"/>
</dbReference>
<keyword evidence="9" id="KW-0175">Coiled coil</keyword>
<sequence>LVACISKPPLEMQRPDSTGDSASARRMAPPASVQRRGASNAAGGAPSSLASQGSTSLSSSLMPADDYKPSTLILPPAPAASSLGSQHPPQSLSIHSQSTLLAPILTPAGAQIKKKSGFQITSVTPAQISVSTNNSITEDTESCDDLDESHTEDLSSSEILDVSLSRANDTGAAERSSSEETLSNFHEAETPGAVSPNQPHVLPQPHGTMVNGAVHHQHRTHHTLHHHQFHATPSGNTHAASSGSTGTQAGILLGSVVTSTTTPSTGTLPAKGQKMSLNVGGILENASVGTPNVIGQTSVTVALGTSAGMVSAAPGGISANGSSVVFSSGLNNTHNQNINLIQQQSGVVSSVVSMTTSTTTSAVIGSTSGSHVGLVDMAQPTSVASVASAQHQQAQVPPPTTGSRFRVVKLDSSSEPFRKGRWTCTEYYDKEAPGPGVPENVPSTRSVESIRQFVPDTISCSESASGGSVSTLSHYSESVGSLDIGGSTAVQQIFPQPPTQMADYSTPASIAKPHMQRQDIVHQHLKASATPLPASTQQQVPVSMVGLQTTTGHPSPPQQLTYAQAAQLTSAQGLPGVSQQQMAYPHAQQPAAAAQVAPVHVNPLSQGGSLPPEFTQSQQIIQATPPGSAQTLPCSVPPVAVAGNTQMMQAPQPPAVAHSLPQSLLQPQQTPSPQMVQAPASGVMPQLVQSAGSGVIKKPQGQPLSSQLSIEQQAPLNSQGLTTQFVPAVTTSLTTSNVPPSHQSDPQSSLVHDGGKDAGSHPPVSALYATLPSLMATQLEDAQRLLFQHQSLLVFPKLAAGECASQAGTSSGPEESGGVSALTASASLLKNLPVDGEEDSPFGTQAVLITPWNQILQRDGRVQLQFRACLLSAHLVSWVQAEWENYWRRPTVCLCSFFAPVVSGLAGASVCGGDGTCSCLGHRMTPGDLLLLTVEWSGVELTQDLPGMVSVAGWSGAELIQDLPGMVSVAEWSCSDSGPACPLLLFGPVLFFHHNLSKSLRKRLLARSAPDSLSLHSASTLMRSDKISPGCGAGACLTATPLRKRDGWDQPRFGCLLRLWAADPRPSSVWSGSPVLVNETVSHVSSSGASVVAIDNKIEQAMDLVKSHLMYAVREEVEVLKEQIKELIERNSQLEQENNLLKNLASPEQLAQFQAQVQSGSSPLSAQGVQQSAVPAQLSAQNSGPSA</sequence>
<dbReference type="Gene3D" id="1.20.5.490">
    <property type="entry name" value="Single helix bin"/>
    <property type="match status" value="1"/>
</dbReference>
<feature type="region of interest" description="Disordered" evidence="10">
    <location>
        <begin position="132"/>
        <end position="197"/>
    </location>
</feature>
<organism evidence="11 12">
    <name type="scientific">Electrophorus voltai</name>
    <dbReference type="NCBI Taxonomy" id="2609070"/>
    <lineage>
        <taxon>Eukaryota</taxon>
        <taxon>Metazoa</taxon>
        <taxon>Chordata</taxon>
        <taxon>Craniata</taxon>
        <taxon>Vertebrata</taxon>
        <taxon>Euteleostomi</taxon>
        <taxon>Actinopterygii</taxon>
        <taxon>Neopterygii</taxon>
        <taxon>Teleostei</taxon>
        <taxon>Ostariophysi</taxon>
        <taxon>Gymnotiformes</taxon>
        <taxon>Gymnotoidei</taxon>
        <taxon>Gymnotidae</taxon>
        <taxon>Electrophorus</taxon>
    </lineage>
</organism>
<dbReference type="PROSITE" id="PS01289">
    <property type="entry name" value="TSC22"/>
    <property type="match status" value="1"/>
</dbReference>
<gene>
    <name evidence="11" type="ORF">P4O66_014853</name>
</gene>
<keyword evidence="5" id="KW-0805">Transcription regulation</keyword>
<feature type="compositionally biased region" description="Polar residues" evidence="10">
    <location>
        <begin position="733"/>
        <end position="750"/>
    </location>
</feature>
<feature type="compositionally biased region" description="Acidic residues" evidence="10">
    <location>
        <begin position="138"/>
        <end position="147"/>
    </location>
</feature>
<dbReference type="GO" id="GO:0005634">
    <property type="term" value="C:nucleus"/>
    <property type="evidence" value="ECO:0007669"/>
    <property type="project" value="UniProtKB-SubCell"/>
</dbReference>
<feature type="compositionally biased region" description="Polar residues" evidence="10">
    <location>
        <begin position="231"/>
        <end position="245"/>
    </location>
</feature>